<feature type="transmembrane region" description="Helical" evidence="1">
    <location>
        <begin position="625"/>
        <end position="647"/>
    </location>
</feature>
<dbReference type="OrthoDB" id="19138at2759"/>
<feature type="transmembrane region" description="Helical" evidence="1">
    <location>
        <begin position="540"/>
        <end position="560"/>
    </location>
</feature>
<keyword evidence="1" id="KW-0472">Membrane</keyword>
<protein>
    <submittedName>
        <fullName evidence="2">Uncharacterized protein</fullName>
    </submittedName>
</protein>
<keyword evidence="3" id="KW-1185">Reference proteome</keyword>
<accession>A0A1Q9E255</accession>
<dbReference type="PANTHER" id="PTHR48065">
    <property type="entry name" value="OS10G0469600 PROTEIN"/>
    <property type="match status" value="1"/>
</dbReference>
<dbReference type="Proteomes" id="UP000186817">
    <property type="component" value="Unassembled WGS sequence"/>
</dbReference>
<evidence type="ECO:0000313" key="2">
    <source>
        <dbReference type="EMBL" id="OLQ01508.1"/>
    </source>
</evidence>
<dbReference type="EMBL" id="LSRX01000290">
    <property type="protein sequence ID" value="OLQ01508.1"/>
    <property type="molecule type" value="Genomic_DNA"/>
</dbReference>
<dbReference type="Gene3D" id="2.10.50.10">
    <property type="entry name" value="Tumor Necrosis Factor Receptor, subunit A, domain 2"/>
    <property type="match status" value="1"/>
</dbReference>
<reference evidence="2 3" key="1">
    <citation type="submission" date="2016-02" db="EMBL/GenBank/DDBJ databases">
        <title>Genome analysis of coral dinoflagellate symbionts highlights evolutionary adaptations to a symbiotic lifestyle.</title>
        <authorList>
            <person name="Aranda M."/>
            <person name="Li Y."/>
            <person name="Liew Y.J."/>
            <person name="Baumgarten S."/>
            <person name="Simakov O."/>
            <person name="Wilson M."/>
            <person name="Piel J."/>
            <person name="Ashoor H."/>
            <person name="Bougouffa S."/>
            <person name="Bajic V.B."/>
            <person name="Ryu T."/>
            <person name="Ravasi T."/>
            <person name="Bayer T."/>
            <person name="Micklem G."/>
            <person name="Kim H."/>
            <person name="Bhak J."/>
            <person name="Lajeunesse T.C."/>
            <person name="Voolstra C.R."/>
        </authorList>
    </citation>
    <scope>NUCLEOTIDE SEQUENCE [LARGE SCALE GENOMIC DNA]</scope>
    <source>
        <strain evidence="2 3">CCMP2467</strain>
    </source>
</reference>
<dbReference type="InterPro" id="IPR032675">
    <property type="entry name" value="LRR_dom_sf"/>
</dbReference>
<evidence type="ECO:0000256" key="1">
    <source>
        <dbReference type="SAM" id="Phobius"/>
    </source>
</evidence>
<sequence length="1005" mass="110581">MTDLRYLNLDRSAITGKLQNLQNLTKLETLRLRHTAITGKLEDLKAMRLLSYLHLADTNVSGDIGTLRRFKNLRHARLFDTEASGHIGRWWGRLQELQILDLRGSKASFVPATLPSRPLARLLPALTHLRVSGCPVDRPVQELLRHLAVCGRIARLDAAGSQALRGIWPGELSSSLWKKEVKRLPSVGFLSLAENELPLSFQPGVLTHALEMRLDLTNVNLANKSEAQELLRQGRVSPTPKRVADDEDRGFSCYGLKDVPLDITPSLFLPALCGCLPGWQGNQTACAKCGPGRYNPEFNRSECTACPKSSSHNGHGAVTMQSCQCDVGRIFDDGHGRARCMCEAHAALFRGSCADCRELHLECSDHGSRAETARPQKGYARLEPNALNAARCLEEEHCGGYMSSSELGCTPGRTGPLCITCAEGFRSSAGQGAAALLLLVAGAVAAWRRNRAVENVPSTAPPSLREALGPLLLAQGPVLLQLLQLWGVLAALQDSGAARTEEVEWDQEFVQWLQFTASGVRDALSLECIDSRMARRVGAFASPCLPLLLLVFCGLVEALLRGRGVSLALKVLSVFFIGGASSCAKLLQCQRVDGGGSSLGDFAFRSALPHLRCSDSHEEALWADYIGWGCFASYSLLIPGFLVYLIVRQRKVMTPIDHFVCFATADREKRNFQVSVRASLEEGDKTRAAMKDEDDAKDAMLAEYLMAAALAHSAIYLHGRIRLQRAADTMKMEQIESQREATDESQLDVTSMMSVLDQSDVHKSRCRALTRMLAERQILEQEESDRILMGAKEIFFKYATCENVWLEVAMKLISGAVVVVVAIQSLMMTLLFTMGTAILLGYQKPYRQHQVNDLQSCCFLCLSASAVGFATGQLWLARCAVALPFALATAQLLFPDGPEALALRLFEAATLSSPAGEGRQKAARPRWPELRPGDSLELSVLPLGLSFWTTASPHWEKRTEEVMRDDLRRGRQWLLRELRAILLIVVQEDPRFAELADYLTEGGES</sequence>
<comment type="caution">
    <text evidence="2">The sequence shown here is derived from an EMBL/GenBank/DDBJ whole genome shotgun (WGS) entry which is preliminary data.</text>
</comment>
<organism evidence="2 3">
    <name type="scientific">Symbiodinium microadriaticum</name>
    <name type="common">Dinoflagellate</name>
    <name type="synonym">Zooxanthella microadriatica</name>
    <dbReference type="NCBI Taxonomy" id="2951"/>
    <lineage>
        <taxon>Eukaryota</taxon>
        <taxon>Sar</taxon>
        <taxon>Alveolata</taxon>
        <taxon>Dinophyceae</taxon>
        <taxon>Suessiales</taxon>
        <taxon>Symbiodiniaceae</taxon>
        <taxon>Symbiodinium</taxon>
    </lineage>
</organism>
<dbReference type="SUPFAM" id="SSF52058">
    <property type="entry name" value="L domain-like"/>
    <property type="match status" value="1"/>
</dbReference>
<proteinExistence type="predicted"/>
<name>A0A1Q9E255_SYMMI</name>
<dbReference type="AlphaFoldDB" id="A0A1Q9E255"/>
<gene>
    <name evidence="2" type="ORF">AK812_SmicGene15750</name>
</gene>
<dbReference type="Gene3D" id="3.80.10.10">
    <property type="entry name" value="Ribonuclease Inhibitor"/>
    <property type="match status" value="1"/>
</dbReference>
<evidence type="ECO:0000313" key="3">
    <source>
        <dbReference type="Proteomes" id="UP000186817"/>
    </source>
</evidence>
<dbReference type="SMART" id="SM01411">
    <property type="entry name" value="Ephrin_rec_like"/>
    <property type="match status" value="1"/>
</dbReference>
<feature type="transmembrane region" description="Helical" evidence="1">
    <location>
        <begin position="812"/>
        <end position="842"/>
    </location>
</feature>
<keyword evidence="1" id="KW-1133">Transmembrane helix</keyword>
<feature type="transmembrane region" description="Helical" evidence="1">
    <location>
        <begin position="428"/>
        <end position="447"/>
    </location>
</feature>
<keyword evidence="1" id="KW-0812">Transmembrane</keyword>